<accession>A0A402D3G4</accession>
<dbReference type="Proteomes" id="UP000287394">
    <property type="component" value="Chromosome"/>
</dbReference>
<protein>
    <recommendedName>
        <fullName evidence="1">DUF4328 domain-containing protein</fullName>
    </recommendedName>
</protein>
<evidence type="ECO:0000313" key="3">
    <source>
        <dbReference type="Proteomes" id="UP000287394"/>
    </source>
</evidence>
<gene>
    <name evidence="2" type="ORF">CCAX7_006310</name>
</gene>
<dbReference type="KEGG" id="ccot:CCAX7_006310"/>
<evidence type="ECO:0000313" key="2">
    <source>
        <dbReference type="EMBL" id="BDI28580.1"/>
    </source>
</evidence>
<organism evidence="2 3">
    <name type="scientific">Capsulimonas corticalis</name>
    <dbReference type="NCBI Taxonomy" id="2219043"/>
    <lineage>
        <taxon>Bacteria</taxon>
        <taxon>Bacillati</taxon>
        <taxon>Armatimonadota</taxon>
        <taxon>Armatimonadia</taxon>
        <taxon>Capsulimonadales</taxon>
        <taxon>Capsulimonadaceae</taxon>
        <taxon>Capsulimonas</taxon>
    </lineage>
</organism>
<dbReference type="EMBL" id="AP025739">
    <property type="protein sequence ID" value="BDI28580.1"/>
    <property type="molecule type" value="Genomic_DNA"/>
</dbReference>
<keyword evidence="3" id="KW-1185">Reference proteome</keyword>
<name>A0A402D3G4_9BACT</name>
<reference evidence="2 3" key="1">
    <citation type="journal article" date="2019" name="Int. J. Syst. Evol. Microbiol.">
        <title>Capsulimonas corticalis gen. nov., sp. nov., an aerobic capsulated bacterium, of a novel bacterial order, Capsulimonadales ord. nov., of the class Armatimonadia of the phylum Armatimonadetes.</title>
        <authorList>
            <person name="Li J."/>
            <person name="Kudo C."/>
            <person name="Tonouchi A."/>
        </authorList>
    </citation>
    <scope>NUCLEOTIDE SEQUENCE [LARGE SCALE GENOMIC DNA]</scope>
    <source>
        <strain evidence="2 3">AX-7</strain>
    </source>
</reference>
<dbReference type="RefSeq" id="WP_119324034.1">
    <property type="nucleotide sequence ID" value="NZ_AP025739.1"/>
</dbReference>
<evidence type="ECO:0000259" key="1">
    <source>
        <dbReference type="Pfam" id="PF14219"/>
    </source>
</evidence>
<proteinExistence type="predicted"/>
<dbReference type="AlphaFoldDB" id="A0A402D3G4"/>
<dbReference type="Pfam" id="PF14219">
    <property type="entry name" value="DUF4328"/>
    <property type="match status" value="1"/>
</dbReference>
<dbReference type="InterPro" id="IPR025565">
    <property type="entry name" value="DUF4328"/>
</dbReference>
<sequence length="236" mass="25679">MEHLPPLEGSNTGGVWPPPPTNAIDDGRSRMLSLLSQYRSPVALSRWMLGFMGATVISDVSVTPLLMSGPSGKDSADTLSSLSNLPHFVAGILFLIWTYRLYKNLIVLGVSGLKFSPTIAVLMCVLPVLNLYQPVVIFGEIWRASALRETIARAGGRWKAVPSAPIIVCWWIAYLLYSVVAAILGKQEIKKATDLTPYALLGVTSLVSGTLLTIVALRLNKREEARYIEIAASLKD</sequence>
<feature type="domain" description="DUF4328" evidence="1">
    <location>
        <begin position="83"/>
        <end position="218"/>
    </location>
</feature>
<dbReference type="OrthoDB" id="4174975at2"/>